<dbReference type="EC" id="1.7.1.17" evidence="6"/>
<dbReference type="InterPro" id="IPR050104">
    <property type="entry name" value="FMN-dep_NADH:Q_OxRdtase_AzoR1"/>
</dbReference>
<dbReference type="RefSeq" id="WP_091208613.1">
    <property type="nucleotide sequence ID" value="NZ_FOCL01000001.1"/>
</dbReference>
<evidence type="ECO:0000256" key="4">
    <source>
        <dbReference type="ARBA" id="ARBA00023027"/>
    </source>
</evidence>
<comment type="catalytic activity">
    <reaction evidence="6">
        <text>2 a quinone + NADH + H(+) = 2 a 1,4-benzosemiquinone + NAD(+)</text>
        <dbReference type="Rhea" id="RHEA:65952"/>
        <dbReference type="ChEBI" id="CHEBI:15378"/>
        <dbReference type="ChEBI" id="CHEBI:57540"/>
        <dbReference type="ChEBI" id="CHEBI:57945"/>
        <dbReference type="ChEBI" id="CHEBI:132124"/>
        <dbReference type="ChEBI" id="CHEBI:134225"/>
    </reaction>
</comment>
<dbReference type="GO" id="GO:0016652">
    <property type="term" value="F:oxidoreductase activity, acting on NAD(P)H as acceptor"/>
    <property type="evidence" value="ECO:0007669"/>
    <property type="project" value="UniProtKB-UniRule"/>
</dbReference>
<dbReference type="HAMAP" id="MF_01216">
    <property type="entry name" value="Azoreductase_type1"/>
    <property type="match status" value="1"/>
</dbReference>
<evidence type="ECO:0000256" key="6">
    <source>
        <dbReference type="HAMAP-Rule" id="MF_01216"/>
    </source>
</evidence>
<evidence type="ECO:0000256" key="5">
    <source>
        <dbReference type="ARBA" id="ARBA00048542"/>
    </source>
</evidence>
<comment type="cofactor">
    <cofactor evidence="6">
        <name>FMN</name>
        <dbReference type="ChEBI" id="CHEBI:58210"/>
    </cofactor>
    <text evidence="6">Binds 1 FMN per subunit.</text>
</comment>
<protein>
    <recommendedName>
        <fullName evidence="6">FMN dependent NADH:quinone oxidoreductase</fullName>
        <ecNumber evidence="6">1.6.5.-</ecNumber>
    </recommendedName>
    <alternativeName>
        <fullName evidence="6">Azo-dye reductase</fullName>
    </alternativeName>
    <alternativeName>
        <fullName evidence="6">FMN-dependent NADH-azo compound oxidoreductase</fullName>
    </alternativeName>
    <alternativeName>
        <fullName evidence="6">FMN-dependent NADH-azoreductase</fullName>
        <ecNumber evidence="6">1.7.1.17</ecNumber>
    </alternativeName>
</protein>
<comment type="caution">
    <text evidence="6">Lacks conserved residue(s) required for the propagation of feature annotation.</text>
</comment>
<dbReference type="EC" id="1.6.5.-" evidence="6"/>
<dbReference type="PANTHER" id="PTHR43741:SF4">
    <property type="entry name" value="FMN-DEPENDENT NADH:QUINONE OXIDOREDUCTASE"/>
    <property type="match status" value="1"/>
</dbReference>
<dbReference type="OrthoDB" id="9805013at2"/>
<dbReference type="GO" id="GO:0009055">
    <property type="term" value="F:electron transfer activity"/>
    <property type="evidence" value="ECO:0007669"/>
    <property type="project" value="UniProtKB-UniRule"/>
</dbReference>
<keyword evidence="4 6" id="KW-0520">NAD</keyword>
<comment type="catalytic activity">
    <reaction evidence="5">
        <text>N,N-dimethyl-1,4-phenylenediamine + anthranilate + 2 NAD(+) = 2-(4-dimethylaminophenyl)diazenylbenzoate + 2 NADH + 2 H(+)</text>
        <dbReference type="Rhea" id="RHEA:55872"/>
        <dbReference type="ChEBI" id="CHEBI:15378"/>
        <dbReference type="ChEBI" id="CHEBI:15783"/>
        <dbReference type="ChEBI" id="CHEBI:16567"/>
        <dbReference type="ChEBI" id="CHEBI:57540"/>
        <dbReference type="ChEBI" id="CHEBI:57945"/>
        <dbReference type="ChEBI" id="CHEBI:71579"/>
        <dbReference type="EC" id="1.7.1.17"/>
    </reaction>
    <physiologicalReaction direction="right-to-left" evidence="5">
        <dbReference type="Rhea" id="RHEA:55874"/>
    </physiologicalReaction>
</comment>
<dbReference type="Proteomes" id="UP000198942">
    <property type="component" value="Unassembled WGS sequence"/>
</dbReference>
<dbReference type="InterPro" id="IPR029039">
    <property type="entry name" value="Flavoprotein-like_sf"/>
</dbReference>
<dbReference type="PANTHER" id="PTHR43741">
    <property type="entry name" value="FMN-DEPENDENT NADH-AZOREDUCTASE 1"/>
    <property type="match status" value="1"/>
</dbReference>
<comment type="similarity">
    <text evidence="6">Belongs to the azoreductase type 1 family.</text>
</comment>
<name>A0A1H8B7K4_9SPHI</name>
<dbReference type="STRING" id="551995.SAMN05192574_101816"/>
<evidence type="ECO:0000256" key="3">
    <source>
        <dbReference type="ARBA" id="ARBA00023002"/>
    </source>
</evidence>
<gene>
    <name evidence="6" type="primary">azoR</name>
    <name evidence="8" type="ORF">SAMN05192574_101816</name>
</gene>
<dbReference type="SUPFAM" id="SSF52218">
    <property type="entry name" value="Flavoproteins"/>
    <property type="match status" value="1"/>
</dbReference>
<keyword evidence="3 6" id="KW-0560">Oxidoreductase</keyword>
<keyword evidence="1 6" id="KW-0285">Flavoprotein</keyword>
<feature type="binding site" evidence="6">
    <location>
        <begin position="16"/>
        <end position="18"/>
    </location>
    <ligand>
        <name>FMN</name>
        <dbReference type="ChEBI" id="CHEBI:58210"/>
    </ligand>
</feature>
<proteinExistence type="inferred from homology"/>
<dbReference type="InterPro" id="IPR003680">
    <property type="entry name" value="Flavodoxin_fold"/>
</dbReference>
<dbReference type="InterPro" id="IPR023048">
    <property type="entry name" value="NADH:quinone_OxRdtase_FMN_depd"/>
</dbReference>
<dbReference type="GO" id="GO:0016655">
    <property type="term" value="F:oxidoreductase activity, acting on NAD(P)H, quinone or similar compound as acceptor"/>
    <property type="evidence" value="ECO:0007669"/>
    <property type="project" value="InterPro"/>
</dbReference>
<dbReference type="EMBL" id="FOCL01000001">
    <property type="protein sequence ID" value="SEM78842.1"/>
    <property type="molecule type" value="Genomic_DNA"/>
</dbReference>
<dbReference type="AlphaFoldDB" id="A0A1H8B7K4"/>
<feature type="binding site" evidence="6">
    <location>
        <position position="10"/>
    </location>
    <ligand>
        <name>FMN</name>
        <dbReference type="ChEBI" id="CHEBI:58210"/>
    </ligand>
</feature>
<accession>A0A1H8B7K4</accession>
<organism evidence="8 9">
    <name type="scientific">Mucilaginibacter gossypiicola</name>
    <dbReference type="NCBI Taxonomy" id="551995"/>
    <lineage>
        <taxon>Bacteria</taxon>
        <taxon>Pseudomonadati</taxon>
        <taxon>Bacteroidota</taxon>
        <taxon>Sphingobacteriia</taxon>
        <taxon>Sphingobacteriales</taxon>
        <taxon>Sphingobacteriaceae</taxon>
        <taxon>Mucilaginibacter</taxon>
    </lineage>
</organism>
<keyword evidence="2 6" id="KW-0288">FMN</keyword>
<feature type="domain" description="Flavodoxin-like fold" evidence="7">
    <location>
        <begin position="2"/>
        <end position="205"/>
    </location>
</feature>
<reference evidence="9" key="1">
    <citation type="submission" date="2016-10" db="EMBL/GenBank/DDBJ databases">
        <authorList>
            <person name="Varghese N."/>
            <person name="Submissions S."/>
        </authorList>
    </citation>
    <scope>NUCLEOTIDE SEQUENCE [LARGE SCALE GENOMIC DNA]</scope>
    <source>
        <strain evidence="9">Gh-48</strain>
    </source>
</reference>
<evidence type="ECO:0000313" key="9">
    <source>
        <dbReference type="Proteomes" id="UP000198942"/>
    </source>
</evidence>
<dbReference type="Gene3D" id="3.40.50.360">
    <property type="match status" value="1"/>
</dbReference>
<evidence type="ECO:0000313" key="8">
    <source>
        <dbReference type="EMBL" id="SEM78842.1"/>
    </source>
</evidence>
<evidence type="ECO:0000256" key="1">
    <source>
        <dbReference type="ARBA" id="ARBA00022630"/>
    </source>
</evidence>
<keyword evidence="9" id="KW-1185">Reference proteome</keyword>
<evidence type="ECO:0000259" key="7">
    <source>
        <dbReference type="Pfam" id="PF02525"/>
    </source>
</evidence>
<dbReference type="GO" id="GO:0010181">
    <property type="term" value="F:FMN binding"/>
    <property type="evidence" value="ECO:0007669"/>
    <property type="project" value="UniProtKB-UniRule"/>
</dbReference>
<sequence length="213" mass="23812">MKKVLIINASARTLESKSRELTSVFVDHWKTIRENTKIIYRELGNVHVSHISEAWIAATLKPAANRSEAENNILAESSTYVAELKAADIIVLGTPMYNWSIPSALKAYIDQVFRVNETFSVNPANPENPYVGLLENKTLFLLLARGGQGYERGEANAHLNFQSTYLKTVFNIMGIHNIHTIAIDGASLDKQKFKQTIAAAHQKVMEMIEQEAV</sequence>
<dbReference type="Pfam" id="PF02525">
    <property type="entry name" value="Flavodoxin_2"/>
    <property type="match status" value="1"/>
</dbReference>
<comment type="subunit">
    <text evidence="6">Homodimer.</text>
</comment>
<comment type="function">
    <text evidence="6">Also exhibits azoreductase activity. Catalyzes the reductive cleavage of the azo bond in aromatic azo compounds to the corresponding amines.</text>
</comment>
<evidence type="ECO:0000256" key="2">
    <source>
        <dbReference type="ARBA" id="ARBA00022643"/>
    </source>
</evidence>
<comment type="function">
    <text evidence="6">Quinone reductase that provides resistance to thiol-specific stress caused by electrophilic quinones.</text>
</comment>